<dbReference type="InterPro" id="IPR023393">
    <property type="entry name" value="START-like_dom_sf"/>
</dbReference>
<dbReference type="SUPFAM" id="SSF55961">
    <property type="entry name" value="Bet v1-like"/>
    <property type="match status" value="1"/>
</dbReference>
<organism evidence="1 2">
    <name type="scientific">Pedobacter cryoconitis</name>
    <dbReference type="NCBI Taxonomy" id="188932"/>
    <lineage>
        <taxon>Bacteria</taxon>
        <taxon>Pseudomonadati</taxon>
        <taxon>Bacteroidota</taxon>
        <taxon>Sphingobacteriia</taxon>
        <taxon>Sphingobacteriales</taxon>
        <taxon>Sphingobacteriaceae</taxon>
        <taxon>Pedobacter</taxon>
    </lineage>
</organism>
<evidence type="ECO:0008006" key="3">
    <source>
        <dbReference type="Google" id="ProtNLM"/>
    </source>
</evidence>
<protein>
    <recommendedName>
        <fullName evidence="3">Polyketide cyclase</fullName>
    </recommendedName>
</protein>
<accession>A0A7X0J5Q3</accession>
<evidence type="ECO:0000313" key="2">
    <source>
        <dbReference type="Proteomes" id="UP000521017"/>
    </source>
</evidence>
<dbReference type="EMBL" id="JACHCC010000008">
    <property type="protein sequence ID" value="MBB6501144.1"/>
    <property type="molecule type" value="Genomic_DNA"/>
</dbReference>
<dbReference type="AlphaFoldDB" id="A0A7X0J5Q3"/>
<proteinExistence type="predicted"/>
<gene>
    <name evidence="1" type="ORF">HDF25_003307</name>
</gene>
<reference evidence="1 2" key="1">
    <citation type="submission" date="2020-08" db="EMBL/GenBank/DDBJ databases">
        <title>Genomic Encyclopedia of Type Strains, Phase IV (KMG-V): Genome sequencing to study the core and pangenomes of soil and plant-associated prokaryotes.</title>
        <authorList>
            <person name="Whitman W."/>
        </authorList>
    </citation>
    <scope>NUCLEOTIDE SEQUENCE [LARGE SCALE GENOMIC DNA]</scope>
    <source>
        <strain evidence="1 2">M2T3</strain>
    </source>
</reference>
<dbReference type="Gene3D" id="3.30.530.20">
    <property type="match status" value="1"/>
</dbReference>
<dbReference type="Proteomes" id="UP000521017">
    <property type="component" value="Unassembled WGS sequence"/>
</dbReference>
<comment type="caution">
    <text evidence="1">The sequence shown here is derived from an EMBL/GenBank/DDBJ whole genome shotgun (WGS) entry which is preliminary data.</text>
</comment>
<sequence>MILLKIFVILIAFVCLTAAFTRKKYTIKREITINTPVEKVYDYVRFHKNQKEFNQWLSYDPNAKIEIKGNVDGQAGSILYFESNNKKSGTGEWENTHFIENKQIDFKIRFIAPYPFTADGSLFFKSLSQSQSSILWEYHSGMNWPLNITLLFMDMDKIIGADIQSTLDKIKLNTEKI</sequence>
<dbReference type="RefSeq" id="WP_184626584.1">
    <property type="nucleotide sequence ID" value="NZ_JACHCC010000008.1"/>
</dbReference>
<name>A0A7X0J5Q3_9SPHI</name>
<evidence type="ECO:0000313" key="1">
    <source>
        <dbReference type="EMBL" id="MBB6501144.1"/>
    </source>
</evidence>